<sequence length="133" mass="15372">MEVYEHIDRYIRTPRSSVHSVVVDEATLNNTSRGQPDNVDSIVGTSVLKSRSKVPKSAVIMNQIQQRLRQEIQLRSNVEEKLSKATTTKTEMTINSAKLSEKSNVTLSFNKKCNNKLSRWRRQEKYEEAELQY</sequence>
<keyword evidence="2" id="KW-1185">Reference proteome</keyword>
<gene>
    <name evidence="1" type="ORF">DAPPUDRAFT_333480</name>
</gene>
<dbReference type="InParanoid" id="E9HSY4"/>
<protein>
    <submittedName>
        <fullName evidence="1">Uncharacterized protein</fullName>
    </submittedName>
</protein>
<dbReference type="PhylomeDB" id="E9HSY4"/>
<dbReference type="KEGG" id="dpx:DAPPUDRAFT_333480"/>
<dbReference type="EMBL" id="GL732760">
    <property type="protein sequence ID" value="EFX65154.1"/>
    <property type="molecule type" value="Genomic_DNA"/>
</dbReference>
<reference evidence="1 2" key="1">
    <citation type="journal article" date="2011" name="Science">
        <title>The ecoresponsive genome of Daphnia pulex.</title>
        <authorList>
            <person name="Colbourne J.K."/>
            <person name="Pfrender M.E."/>
            <person name="Gilbert D."/>
            <person name="Thomas W.K."/>
            <person name="Tucker A."/>
            <person name="Oakley T.H."/>
            <person name="Tokishita S."/>
            <person name="Aerts A."/>
            <person name="Arnold G.J."/>
            <person name="Basu M.K."/>
            <person name="Bauer D.J."/>
            <person name="Caceres C.E."/>
            <person name="Carmel L."/>
            <person name="Casola C."/>
            <person name="Choi J.H."/>
            <person name="Detter J.C."/>
            <person name="Dong Q."/>
            <person name="Dusheyko S."/>
            <person name="Eads B.D."/>
            <person name="Frohlich T."/>
            <person name="Geiler-Samerotte K.A."/>
            <person name="Gerlach D."/>
            <person name="Hatcher P."/>
            <person name="Jogdeo S."/>
            <person name="Krijgsveld J."/>
            <person name="Kriventseva E.V."/>
            <person name="Kultz D."/>
            <person name="Laforsch C."/>
            <person name="Lindquist E."/>
            <person name="Lopez J."/>
            <person name="Manak J.R."/>
            <person name="Muller J."/>
            <person name="Pangilinan J."/>
            <person name="Patwardhan R.P."/>
            <person name="Pitluck S."/>
            <person name="Pritham E.J."/>
            <person name="Rechtsteiner A."/>
            <person name="Rho M."/>
            <person name="Rogozin I.B."/>
            <person name="Sakarya O."/>
            <person name="Salamov A."/>
            <person name="Schaack S."/>
            <person name="Shapiro H."/>
            <person name="Shiga Y."/>
            <person name="Skalitzky C."/>
            <person name="Smith Z."/>
            <person name="Souvorov A."/>
            <person name="Sung W."/>
            <person name="Tang Z."/>
            <person name="Tsuchiya D."/>
            <person name="Tu H."/>
            <person name="Vos H."/>
            <person name="Wang M."/>
            <person name="Wolf Y.I."/>
            <person name="Yamagata H."/>
            <person name="Yamada T."/>
            <person name="Ye Y."/>
            <person name="Shaw J.R."/>
            <person name="Andrews J."/>
            <person name="Crease T.J."/>
            <person name="Tang H."/>
            <person name="Lucas S.M."/>
            <person name="Robertson H.M."/>
            <person name="Bork P."/>
            <person name="Koonin E.V."/>
            <person name="Zdobnov E.M."/>
            <person name="Grigoriev I.V."/>
            <person name="Lynch M."/>
            <person name="Boore J.L."/>
        </authorList>
    </citation>
    <scope>NUCLEOTIDE SEQUENCE [LARGE SCALE GENOMIC DNA]</scope>
</reference>
<evidence type="ECO:0000313" key="2">
    <source>
        <dbReference type="Proteomes" id="UP000000305"/>
    </source>
</evidence>
<dbReference type="HOGENOM" id="CLU_157479_0_0_1"/>
<dbReference type="AlphaFoldDB" id="E9HSY4"/>
<dbReference type="OrthoDB" id="6348136at2759"/>
<evidence type="ECO:0000313" key="1">
    <source>
        <dbReference type="EMBL" id="EFX65154.1"/>
    </source>
</evidence>
<organism evidence="1 2">
    <name type="scientific">Daphnia pulex</name>
    <name type="common">Water flea</name>
    <dbReference type="NCBI Taxonomy" id="6669"/>
    <lineage>
        <taxon>Eukaryota</taxon>
        <taxon>Metazoa</taxon>
        <taxon>Ecdysozoa</taxon>
        <taxon>Arthropoda</taxon>
        <taxon>Crustacea</taxon>
        <taxon>Branchiopoda</taxon>
        <taxon>Diplostraca</taxon>
        <taxon>Cladocera</taxon>
        <taxon>Anomopoda</taxon>
        <taxon>Daphniidae</taxon>
        <taxon>Daphnia</taxon>
    </lineage>
</organism>
<dbReference type="Proteomes" id="UP000000305">
    <property type="component" value="Unassembled WGS sequence"/>
</dbReference>
<proteinExistence type="predicted"/>
<name>E9HSY4_DAPPU</name>
<accession>E9HSY4</accession>